<proteinExistence type="predicted"/>
<sequence>MEEITTKLIPLRGNLQFISKNVNDPTNNGIKVVLRCTQFQEQSFEFLAPICMMFNPLPFLKQFGSSTFEHMRSETRRHFINYSGSKWSEILASIALQLYIKLAKVKSQMIQSIFMRWLTKIK</sequence>
<reference evidence="1" key="2">
    <citation type="submission" date="2022-06" db="UniProtKB">
        <authorList>
            <consortium name="EnsemblMetazoa"/>
        </authorList>
    </citation>
    <scope>IDENTIFICATION</scope>
</reference>
<organism evidence="1 2">
    <name type="scientific">Onchocerca volvulus</name>
    <dbReference type="NCBI Taxonomy" id="6282"/>
    <lineage>
        <taxon>Eukaryota</taxon>
        <taxon>Metazoa</taxon>
        <taxon>Ecdysozoa</taxon>
        <taxon>Nematoda</taxon>
        <taxon>Chromadorea</taxon>
        <taxon>Rhabditida</taxon>
        <taxon>Spirurina</taxon>
        <taxon>Spiruromorpha</taxon>
        <taxon>Filarioidea</taxon>
        <taxon>Onchocercidae</taxon>
        <taxon>Onchocerca</taxon>
    </lineage>
</organism>
<protein>
    <submittedName>
        <fullName evidence="1">Uncharacterized protein</fullName>
    </submittedName>
</protein>
<keyword evidence="2" id="KW-1185">Reference proteome</keyword>
<dbReference type="Proteomes" id="UP000024404">
    <property type="component" value="Unassembled WGS sequence"/>
</dbReference>
<name>A0A8R1TX29_ONCVO</name>
<dbReference type="EMBL" id="CMVM020000170">
    <property type="status" value="NOT_ANNOTATED_CDS"/>
    <property type="molecule type" value="Genomic_DNA"/>
</dbReference>
<dbReference type="AlphaFoldDB" id="A0A8R1TX29"/>
<evidence type="ECO:0000313" key="2">
    <source>
        <dbReference type="Proteomes" id="UP000024404"/>
    </source>
</evidence>
<accession>A0A8R1TX29</accession>
<reference evidence="2" key="1">
    <citation type="submission" date="2013-10" db="EMBL/GenBank/DDBJ databases">
        <title>Genome sequencing of Onchocerca volvulus.</title>
        <authorList>
            <person name="Cotton J."/>
            <person name="Tsai J."/>
            <person name="Stanley E."/>
            <person name="Tracey A."/>
            <person name="Holroyd N."/>
            <person name="Lustigman S."/>
            <person name="Berriman M."/>
        </authorList>
    </citation>
    <scope>NUCLEOTIDE SEQUENCE</scope>
</reference>
<dbReference type="EnsemblMetazoa" id="OVOC6305.1">
    <property type="protein sequence ID" value="OVOC6305.1"/>
    <property type="gene ID" value="WBGene00243114"/>
</dbReference>
<evidence type="ECO:0000313" key="1">
    <source>
        <dbReference type="EnsemblMetazoa" id="OVOC6305.1"/>
    </source>
</evidence>